<dbReference type="PANTHER" id="PTHR13504:SF38">
    <property type="entry name" value="FIDO DOMAIN-CONTAINING PROTEIN"/>
    <property type="match status" value="1"/>
</dbReference>
<dbReference type="KEGG" id="smo:SELMODRAFT_425000"/>
<gene>
    <name evidence="1" type="ORF">SELMODRAFT_425000</name>
</gene>
<evidence type="ECO:0000313" key="2">
    <source>
        <dbReference type="Proteomes" id="UP000001514"/>
    </source>
</evidence>
<keyword evidence="2" id="KW-1185">Reference proteome</keyword>
<protein>
    <submittedName>
        <fullName evidence="1">Uncharacterized protein</fullName>
    </submittedName>
</protein>
<dbReference type="InterPro" id="IPR036597">
    <property type="entry name" value="Fido-like_dom_sf"/>
</dbReference>
<evidence type="ECO:0000313" key="1">
    <source>
        <dbReference type="EMBL" id="EFJ12818.1"/>
    </source>
</evidence>
<dbReference type="Gramene" id="EFJ12818">
    <property type="protein sequence ID" value="EFJ12818"/>
    <property type="gene ID" value="SELMODRAFT_425000"/>
</dbReference>
<dbReference type="EMBL" id="GL377636">
    <property type="protein sequence ID" value="EFJ12818.1"/>
    <property type="molecule type" value="Genomic_DNA"/>
</dbReference>
<name>D8SRP8_SELML</name>
<dbReference type="SUPFAM" id="SSF140931">
    <property type="entry name" value="Fic-like"/>
    <property type="match status" value="1"/>
</dbReference>
<dbReference type="PANTHER" id="PTHR13504">
    <property type="entry name" value="FIDO DOMAIN-CONTAINING PROTEIN DDB_G0283145"/>
    <property type="match status" value="1"/>
</dbReference>
<sequence length="250" mass="28456">MAIEHPAWRKRVRRSTTWLVRAIASFLGEFYKSSTQINEAAAALCRKQMLVDFVYQVNTINGEGYDSIPQTRAVIDAVTRGDAQQQHEEDFIVTVNLHDAYRLVEQAAGESRQPVLTISAIQRLHKVLFQNRDGWEAEAGRFRDRDVWVRLKDGSFHQFVEHSQLAPNNAYLVDSEDIVDYGLYRSCFQEEGQHASSSETRDPGRLIAIYTEGLYVGWKKFFVAAGMEAPQTCRIDDDPAHLEDNTLSEG</sequence>
<dbReference type="InterPro" id="IPR040198">
    <property type="entry name" value="Fido_containing"/>
</dbReference>
<dbReference type="Proteomes" id="UP000001514">
    <property type="component" value="Unassembled WGS sequence"/>
</dbReference>
<accession>D8SRP8</accession>
<proteinExistence type="predicted"/>
<reference evidence="1 2" key="1">
    <citation type="journal article" date="2011" name="Science">
        <title>The Selaginella genome identifies genetic changes associated with the evolution of vascular plants.</title>
        <authorList>
            <person name="Banks J.A."/>
            <person name="Nishiyama T."/>
            <person name="Hasebe M."/>
            <person name="Bowman J.L."/>
            <person name="Gribskov M."/>
            <person name="dePamphilis C."/>
            <person name="Albert V.A."/>
            <person name="Aono N."/>
            <person name="Aoyama T."/>
            <person name="Ambrose B.A."/>
            <person name="Ashton N.W."/>
            <person name="Axtell M.J."/>
            <person name="Barker E."/>
            <person name="Barker M.S."/>
            <person name="Bennetzen J.L."/>
            <person name="Bonawitz N.D."/>
            <person name="Chapple C."/>
            <person name="Cheng C."/>
            <person name="Correa L.G."/>
            <person name="Dacre M."/>
            <person name="DeBarry J."/>
            <person name="Dreyer I."/>
            <person name="Elias M."/>
            <person name="Engstrom E.M."/>
            <person name="Estelle M."/>
            <person name="Feng L."/>
            <person name="Finet C."/>
            <person name="Floyd S.K."/>
            <person name="Frommer W.B."/>
            <person name="Fujita T."/>
            <person name="Gramzow L."/>
            <person name="Gutensohn M."/>
            <person name="Harholt J."/>
            <person name="Hattori M."/>
            <person name="Heyl A."/>
            <person name="Hirai T."/>
            <person name="Hiwatashi Y."/>
            <person name="Ishikawa M."/>
            <person name="Iwata M."/>
            <person name="Karol K.G."/>
            <person name="Koehler B."/>
            <person name="Kolukisaoglu U."/>
            <person name="Kubo M."/>
            <person name="Kurata T."/>
            <person name="Lalonde S."/>
            <person name="Li K."/>
            <person name="Li Y."/>
            <person name="Litt A."/>
            <person name="Lyons E."/>
            <person name="Manning G."/>
            <person name="Maruyama T."/>
            <person name="Michael T.P."/>
            <person name="Mikami K."/>
            <person name="Miyazaki S."/>
            <person name="Morinaga S."/>
            <person name="Murata T."/>
            <person name="Mueller-Roeber B."/>
            <person name="Nelson D.R."/>
            <person name="Obara M."/>
            <person name="Oguri Y."/>
            <person name="Olmstead R.G."/>
            <person name="Onodera N."/>
            <person name="Petersen B.L."/>
            <person name="Pils B."/>
            <person name="Prigge M."/>
            <person name="Rensing S.A."/>
            <person name="Riano-Pachon D.M."/>
            <person name="Roberts A.W."/>
            <person name="Sato Y."/>
            <person name="Scheller H.V."/>
            <person name="Schulz B."/>
            <person name="Schulz C."/>
            <person name="Shakirov E.V."/>
            <person name="Shibagaki N."/>
            <person name="Shinohara N."/>
            <person name="Shippen D.E."/>
            <person name="Soerensen I."/>
            <person name="Sotooka R."/>
            <person name="Sugimoto N."/>
            <person name="Sugita M."/>
            <person name="Sumikawa N."/>
            <person name="Tanurdzic M."/>
            <person name="Theissen G."/>
            <person name="Ulvskov P."/>
            <person name="Wakazuki S."/>
            <person name="Weng J.K."/>
            <person name="Willats W.W."/>
            <person name="Wipf D."/>
            <person name="Wolf P.G."/>
            <person name="Yang L."/>
            <person name="Zimmer A.D."/>
            <person name="Zhu Q."/>
            <person name="Mitros T."/>
            <person name="Hellsten U."/>
            <person name="Loque D."/>
            <person name="Otillar R."/>
            <person name="Salamov A."/>
            <person name="Schmutz J."/>
            <person name="Shapiro H."/>
            <person name="Lindquist E."/>
            <person name="Lucas S."/>
            <person name="Rokhsar D."/>
            <person name="Grigoriev I.V."/>
        </authorList>
    </citation>
    <scope>NUCLEOTIDE SEQUENCE [LARGE SCALE GENOMIC DNA]</scope>
</reference>
<dbReference type="HOGENOM" id="CLU_1087409_0_0_1"/>
<organism evidence="2">
    <name type="scientific">Selaginella moellendorffii</name>
    <name type="common">Spikemoss</name>
    <dbReference type="NCBI Taxonomy" id="88036"/>
    <lineage>
        <taxon>Eukaryota</taxon>
        <taxon>Viridiplantae</taxon>
        <taxon>Streptophyta</taxon>
        <taxon>Embryophyta</taxon>
        <taxon>Tracheophyta</taxon>
        <taxon>Lycopodiopsida</taxon>
        <taxon>Selaginellales</taxon>
        <taxon>Selaginellaceae</taxon>
        <taxon>Selaginella</taxon>
    </lineage>
</organism>
<dbReference type="Gene3D" id="1.10.3290.10">
    <property type="entry name" value="Fido-like domain"/>
    <property type="match status" value="1"/>
</dbReference>
<dbReference type="InParanoid" id="D8SRP8"/>
<dbReference type="AlphaFoldDB" id="D8SRP8"/>